<dbReference type="PANTHER" id="PTHR30347:SF1">
    <property type="entry name" value="MECHANOSENSITIVE CHANNEL MSCK"/>
    <property type="match status" value="1"/>
</dbReference>
<dbReference type="InterPro" id="IPR049278">
    <property type="entry name" value="MS_channel_C"/>
</dbReference>
<evidence type="ECO:0000256" key="7">
    <source>
        <dbReference type="SAM" id="MobiDB-lite"/>
    </source>
</evidence>
<dbReference type="OrthoDB" id="9799209at2"/>
<dbReference type="InterPro" id="IPR052702">
    <property type="entry name" value="MscS-like_channel"/>
</dbReference>
<dbReference type="Pfam" id="PF12607">
    <property type="entry name" value="DUF3772"/>
    <property type="match status" value="1"/>
</dbReference>
<evidence type="ECO:0000256" key="1">
    <source>
        <dbReference type="ARBA" id="ARBA00004651"/>
    </source>
</evidence>
<dbReference type="EMBL" id="QETF01000005">
    <property type="protein sequence ID" value="PWG17428.1"/>
    <property type="molecule type" value="Genomic_DNA"/>
</dbReference>
<comment type="similarity">
    <text evidence="2">Belongs to the MscS (TC 1.A.23) family.</text>
</comment>
<evidence type="ECO:0000256" key="5">
    <source>
        <dbReference type="ARBA" id="ARBA00022989"/>
    </source>
</evidence>
<keyword evidence="6 8" id="KW-0472">Membrane</keyword>
<feature type="transmembrane region" description="Helical" evidence="8">
    <location>
        <begin position="499"/>
        <end position="523"/>
    </location>
</feature>
<dbReference type="Pfam" id="PF21082">
    <property type="entry name" value="MS_channel_3rd"/>
    <property type="match status" value="1"/>
</dbReference>
<dbReference type="Pfam" id="PF00924">
    <property type="entry name" value="MS_channel_2nd"/>
    <property type="match status" value="1"/>
</dbReference>
<dbReference type="PANTHER" id="PTHR30347">
    <property type="entry name" value="POTASSIUM CHANNEL RELATED"/>
    <property type="match status" value="1"/>
</dbReference>
<evidence type="ECO:0000259" key="12">
    <source>
        <dbReference type="Pfam" id="PF21082"/>
    </source>
</evidence>
<feature type="transmembrane region" description="Helical" evidence="8">
    <location>
        <begin position="313"/>
        <end position="331"/>
    </location>
</feature>
<feature type="transmembrane region" description="Helical" evidence="8">
    <location>
        <begin position="461"/>
        <end position="478"/>
    </location>
</feature>
<feature type="transmembrane region" description="Helical" evidence="8">
    <location>
        <begin position="229"/>
        <end position="251"/>
    </location>
</feature>
<evidence type="ECO:0000256" key="4">
    <source>
        <dbReference type="ARBA" id="ARBA00022692"/>
    </source>
</evidence>
<evidence type="ECO:0000313" key="14">
    <source>
        <dbReference type="Proteomes" id="UP000245293"/>
    </source>
</evidence>
<dbReference type="AlphaFoldDB" id="A0A2V1P6L2"/>
<evidence type="ECO:0000256" key="6">
    <source>
        <dbReference type="ARBA" id="ARBA00023136"/>
    </source>
</evidence>
<evidence type="ECO:0000256" key="8">
    <source>
        <dbReference type="SAM" id="Phobius"/>
    </source>
</evidence>
<dbReference type="GO" id="GO:0008381">
    <property type="term" value="F:mechanosensitive monoatomic ion channel activity"/>
    <property type="evidence" value="ECO:0007669"/>
    <property type="project" value="UniProtKB-ARBA"/>
</dbReference>
<dbReference type="SUPFAM" id="SSF82689">
    <property type="entry name" value="Mechanosensitive channel protein MscS (YggB), C-terminal domain"/>
    <property type="match status" value="1"/>
</dbReference>
<feature type="chain" id="PRO_5016027217" evidence="9">
    <location>
        <begin position="23"/>
        <end position="840"/>
    </location>
</feature>
<dbReference type="InterPro" id="IPR006685">
    <property type="entry name" value="MscS_channel_2nd"/>
</dbReference>
<feature type="transmembrane region" description="Helical" evidence="8">
    <location>
        <begin position="551"/>
        <end position="568"/>
    </location>
</feature>
<gene>
    <name evidence="13" type="ORF">DFK10_06575</name>
</gene>
<dbReference type="InterPro" id="IPR023408">
    <property type="entry name" value="MscS_beta-dom_sf"/>
</dbReference>
<feature type="transmembrane region" description="Helical" evidence="8">
    <location>
        <begin position="618"/>
        <end position="647"/>
    </location>
</feature>
<organism evidence="13 14">
    <name type="scientific">Salibaculum griseiflavum</name>
    <dbReference type="NCBI Taxonomy" id="1914409"/>
    <lineage>
        <taxon>Bacteria</taxon>
        <taxon>Pseudomonadati</taxon>
        <taxon>Pseudomonadota</taxon>
        <taxon>Alphaproteobacteria</taxon>
        <taxon>Rhodobacterales</taxon>
        <taxon>Roseobacteraceae</taxon>
        <taxon>Salibaculum</taxon>
    </lineage>
</organism>
<comment type="subcellular location">
    <subcellularLocation>
        <location evidence="1">Cell membrane</location>
        <topology evidence="1">Multi-pass membrane protein</topology>
    </subcellularLocation>
</comment>
<evidence type="ECO:0000256" key="9">
    <source>
        <dbReference type="SAM" id="SignalP"/>
    </source>
</evidence>
<dbReference type="RefSeq" id="WP_109387838.1">
    <property type="nucleotide sequence ID" value="NZ_QETF01000005.1"/>
</dbReference>
<dbReference type="InterPro" id="IPR010920">
    <property type="entry name" value="LSM_dom_sf"/>
</dbReference>
<feature type="transmembrane region" description="Helical" evidence="8">
    <location>
        <begin position="385"/>
        <end position="405"/>
    </location>
</feature>
<reference evidence="14" key="1">
    <citation type="submission" date="2018-05" db="EMBL/GenBank/DDBJ databases">
        <authorList>
            <person name="Du Z."/>
            <person name="Wang X."/>
        </authorList>
    </citation>
    <scope>NUCLEOTIDE SEQUENCE [LARGE SCALE GENOMIC DNA]</scope>
    <source>
        <strain evidence="14">WDS4C29</strain>
    </source>
</reference>
<dbReference type="InterPro" id="IPR022249">
    <property type="entry name" value="DUF3772"/>
</dbReference>
<evidence type="ECO:0000256" key="3">
    <source>
        <dbReference type="ARBA" id="ARBA00022475"/>
    </source>
</evidence>
<dbReference type="SUPFAM" id="SSF82861">
    <property type="entry name" value="Mechanosensitive channel protein MscS (YggB), transmembrane region"/>
    <property type="match status" value="1"/>
</dbReference>
<dbReference type="GO" id="GO:0005886">
    <property type="term" value="C:plasma membrane"/>
    <property type="evidence" value="ECO:0007669"/>
    <property type="project" value="UniProtKB-SubCell"/>
</dbReference>
<dbReference type="Gene3D" id="2.30.30.60">
    <property type="match status" value="1"/>
</dbReference>
<feature type="transmembrane region" description="Helical" evidence="8">
    <location>
        <begin position="589"/>
        <end position="612"/>
    </location>
</feature>
<name>A0A2V1P6L2_9RHOB</name>
<keyword evidence="14" id="KW-1185">Reference proteome</keyword>
<feature type="transmembrane region" description="Helical" evidence="8">
    <location>
        <begin position="352"/>
        <end position="373"/>
    </location>
</feature>
<evidence type="ECO:0000313" key="13">
    <source>
        <dbReference type="EMBL" id="PWG17428.1"/>
    </source>
</evidence>
<feature type="domain" description="Mechanosensitive ion channel MscS C-terminal" evidence="12">
    <location>
        <begin position="709"/>
        <end position="791"/>
    </location>
</feature>
<feature type="transmembrane region" description="Helical" evidence="8">
    <location>
        <begin position="434"/>
        <end position="455"/>
    </location>
</feature>
<evidence type="ECO:0000256" key="2">
    <source>
        <dbReference type="ARBA" id="ARBA00008017"/>
    </source>
</evidence>
<feature type="domain" description="Mechanosensitive ion channel MscS" evidence="10">
    <location>
        <begin position="634"/>
        <end position="701"/>
    </location>
</feature>
<dbReference type="Proteomes" id="UP000245293">
    <property type="component" value="Unassembled WGS sequence"/>
</dbReference>
<feature type="signal peptide" evidence="9">
    <location>
        <begin position="1"/>
        <end position="22"/>
    </location>
</feature>
<keyword evidence="9" id="KW-0732">Signal</keyword>
<keyword evidence="5 8" id="KW-1133">Transmembrane helix</keyword>
<feature type="domain" description="DUF3772" evidence="11">
    <location>
        <begin position="159"/>
        <end position="217"/>
    </location>
</feature>
<dbReference type="SUPFAM" id="SSF50182">
    <property type="entry name" value="Sm-like ribonucleoproteins"/>
    <property type="match status" value="1"/>
</dbReference>
<dbReference type="Gene3D" id="1.10.287.1260">
    <property type="match status" value="1"/>
</dbReference>
<dbReference type="Gene3D" id="3.30.70.100">
    <property type="match status" value="1"/>
</dbReference>
<evidence type="ECO:0000259" key="11">
    <source>
        <dbReference type="Pfam" id="PF12607"/>
    </source>
</evidence>
<protein>
    <submittedName>
        <fullName evidence="13">DUF3772 domain-containing protein</fullName>
    </submittedName>
</protein>
<evidence type="ECO:0000259" key="10">
    <source>
        <dbReference type="Pfam" id="PF00924"/>
    </source>
</evidence>
<sequence>MTAVLRLLLAAWLLGIASVATAQVGSLLSPDSGAEESAPTEEPADPAAGQSLENLRAAADDLPLAFDDLPEWEETANRVETALEAGRVSTATLDDLRAQLSVWRDRFLSRQGINAERIETLREQITALGEPSEQEDPRVTARREALIERRERLSAPGDLAAEAHARADGLISEIDAIIRDRQAAQLTKRVQTPLLPAGWVRAFTDVVDGYRAIRNEISANWSNPVRREAAIGALPVVLLSLSVGLLLLARGQRWTERLEGRVTTRSKRGRGVWRFVISLGKVVLPMLGVMLVVFGVMALGLVGRRGLDILQDLPLAALIPIVGHWISRLLFLPTVAGTDPALDIPEEYRGKATRLMTLLGYVVGATLLVTDFMEATGFDADSRGVVTFVLGVLLVVPLLRVAAILRKSAVEDEEEPGEADQNPARSFRFVMRRLLARVLLVMGVVGLAVGALGYVAALELIVVPAAITLYVLGLLIVLQRLSVDLYTLLSGIDDGAQDALIPVLIGFALAVASLPVLALVWGARQTDLTEIWTRFQEGFSLGETHISPTDFLTFAVVFVLGYTVTRLLQGALRSSILPRTRIDIGGQNAIIAGVGYLGIFLAAVIAITTAGIDLSGLAIVAGALSVGIGFGLQNIVSNFVSGIILLIERPISEGDWIEVGGQMGYVRDISVRSTRIETFDRTDVIIPNADLVSGQVTNWTRGNSVGRVIVPVGVAYGTDTAEVERILMEVAEGHPLVLANPAPAVIFQGFGADSLDFEIRAILRDVNWVLSVKSEMNHEIAKRFAEAGIEIPFAQRDIWLRNPEALRGRDPASAELEADPQDTEPADPADGPDTDSGEAG</sequence>
<feature type="compositionally biased region" description="Acidic residues" evidence="7">
    <location>
        <begin position="816"/>
        <end position="840"/>
    </location>
</feature>
<keyword evidence="4 8" id="KW-0812">Transmembrane</keyword>
<accession>A0A2V1P6L2</accession>
<keyword evidence="3" id="KW-1003">Cell membrane</keyword>
<dbReference type="InterPro" id="IPR011066">
    <property type="entry name" value="MscS_channel_C_sf"/>
</dbReference>
<feature type="transmembrane region" description="Helical" evidence="8">
    <location>
        <begin position="272"/>
        <end position="301"/>
    </location>
</feature>
<proteinExistence type="inferred from homology"/>
<dbReference type="InterPro" id="IPR011014">
    <property type="entry name" value="MscS_channel_TM-2"/>
</dbReference>
<comment type="caution">
    <text evidence="13">The sequence shown here is derived from an EMBL/GenBank/DDBJ whole genome shotgun (WGS) entry which is preliminary data.</text>
</comment>
<feature type="region of interest" description="Disordered" evidence="7">
    <location>
        <begin position="809"/>
        <end position="840"/>
    </location>
</feature>